<dbReference type="RefSeq" id="WP_071480204.1">
    <property type="nucleotide sequence ID" value="NZ_CP024899.1"/>
</dbReference>
<dbReference type="Proteomes" id="UP000228948">
    <property type="component" value="Chromosome"/>
</dbReference>
<accession>A0A2K8K869</accession>
<protein>
    <submittedName>
        <fullName evidence="1">DUF3726 domain-containing protein</fullName>
    </submittedName>
</protein>
<reference evidence="1 2" key="1">
    <citation type="submission" date="2017-11" db="EMBL/GenBank/DDBJ databases">
        <title>Revised Sequence and Annotation of the Rhodobaca barguzinensis strain alga05 Genome.</title>
        <authorList>
            <person name="Kopejtka K."/>
            <person name="Tomasch J.M."/>
            <person name="Bunk B."/>
            <person name="Koblizek M."/>
        </authorList>
    </citation>
    <scope>NUCLEOTIDE SEQUENCE [LARGE SCALE GENOMIC DNA]</scope>
    <source>
        <strain evidence="2">alga05</strain>
    </source>
</reference>
<gene>
    <name evidence="1" type="ORF">BG454_07260</name>
</gene>
<evidence type="ECO:0000313" key="2">
    <source>
        <dbReference type="Proteomes" id="UP000228948"/>
    </source>
</evidence>
<name>A0A2K8K869_9RHOB</name>
<sequence length="205" mass="21501">MKHDPLTDEVLALSLSEIAALSARATRGAGRNWGEAEEAAEAACWLARAGLDWAGALLEVLQHPAPQTDCALRIGIALADAAALSSPTRNAHLATSSPCFLLPFVARAADQTGQKIRLTVADTQVVLAPGACPLIIGPICISRQARVTITTDQHDSPPCPAWPQTHHGAIRATEYAQLTQLMMAFTVPTSAHSQAGAGAQEDDND</sequence>
<organism evidence="1 2">
    <name type="scientific">Roseinatronobacter bogoriensis subsp. barguzinensis</name>
    <dbReference type="NCBI Taxonomy" id="441209"/>
    <lineage>
        <taxon>Bacteria</taxon>
        <taxon>Pseudomonadati</taxon>
        <taxon>Pseudomonadota</taxon>
        <taxon>Alphaproteobacteria</taxon>
        <taxon>Rhodobacterales</taxon>
        <taxon>Paracoccaceae</taxon>
        <taxon>Roseinatronobacter</taxon>
    </lineage>
</organism>
<dbReference type="Pfam" id="PF12525">
    <property type="entry name" value="DUF3726"/>
    <property type="match status" value="1"/>
</dbReference>
<dbReference type="AlphaFoldDB" id="A0A2K8K869"/>
<keyword evidence="2" id="KW-1185">Reference proteome</keyword>
<evidence type="ECO:0000313" key="1">
    <source>
        <dbReference type="EMBL" id="ATX65647.1"/>
    </source>
</evidence>
<dbReference type="InterPro" id="IPR022201">
    <property type="entry name" value="DUF3726"/>
</dbReference>
<dbReference type="STRING" id="441209.GCA_001870665_01230"/>
<proteinExistence type="predicted"/>
<dbReference type="OrthoDB" id="8420038at2"/>
<dbReference type="KEGG" id="rbg:BG454_07260"/>
<dbReference type="EMBL" id="CP024899">
    <property type="protein sequence ID" value="ATX65647.1"/>
    <property type="molecule type" value="Genomic_DNA"/>
</dbReference>